<reference evidence="1 2" key="1">
    <citation type="submission" date="2019-12" db="EMBL/GenBank/DDBJ databases">
        <title>Genomic-based taxomic classification of the family Erythrobacteraceae.</title>
        <authorList>
            <person name="Xu L."/>
        </authorList>
    </citation>
    <scope>NUCLEOTIDE SEQUENCE [LARGE SCALE GENOMIC DNA]</scope>
    <source>
        <strain evidence="1 2">100921-2</strain>
    </source>
</reference>
<protein>
    <submittedName>
        <fullName evidence="1">N-formylglutamate amidohydrolase</fullName>
    </submittedName>
</protein>
<organism evidence="1 2">
    <name type="scientific">Tsuneonella aeria</name>
    <dbReference type="NCBI Taxonomy" id="1837929"/>
    <lineage>
        <taxon>Bacteria</taxon>
        <taxon>Pseudomonadati</taxon>
        <taxon>Pseudomonadota</taxon>
        <taxon>Alphaproteobacteria</taxon>
        <taxon>Sphingomonadales</taxon>
        <taxon>Erythrobacteraceae</taxon>
        <taxon>Tsuneonella</taxon>
    </lineage>
</organism>
<keyword evidence="2" id="KW-1185">Reference proteome</keyword>
<dbReference type="GO" id="GO:0016787">
    <property type="term" value="F:hydrolase activity"/>
    <property type="evidence" value="ECO:0007669"/>
    <property type="project" value="UniProtKB-KW"/>
</dbReference>
<sequence length="280" mass="30180">MPVLIAVPHAGRAYPEALRNRMRAPDVTALRLEDRYVDVLAEGAAEATGAALLVADAPRAMIDLNRAEDDVDWSMIAGHSPGRPARASSVNRRARGGLGLIPRRLTGLGEIWRERTRHAELEARLATVHRPYHAALAATLESIRDRWGAALLIDLHSMPPLAAARTGAVPAEFVVGDRFGASCARSIVTRTLAFLDANGRATAHNRPYAGGFVLDRHAAPARDIHAIQIEICRSTYLDARFDRPGPRAPAVTRLIANLVRHLGEDVALMGGRGPLPVAAE</sequence>
<proteinExistence type="predicted"/>
<dbReference type="AlphaFoldDB" id="A0A6I4TBT6"/>
<comment type="caution">
    <text evidence="1">The sequence shown here is derived from an EMBL/GenBank/DDBJ whole genome shotgun (WGS) entry which is preliminary data.</text>
</comment>
<accession>A0A6I4TBT6</accession>
<dbReference type="EMBL" id="WTZA01000001">
    <property type="protein sequence ID" value="MXO73868.1"/>
    <property type="molecule type" value="Genomic_DNA"/>
</dbReference>
<dbReference type="Proteomes" id="UP000439522">
    <property type="component" value="Unassembled WGS sequence"/>
</dbReference>
<gene>
    <name evidence="1" type="ORF">GRI40_01345</name>
</gene>
<dbReference type="Gene3D" id="3.40.630.40">
    <property type="entry name" value="Zn-dependent exopeptidases"/>
    <property type="match status" value="1"/>
</dbReference>
<dbReference type="OrthoDB" id="9802050at2"/>
<keyword evidence="1" id="KW-0378">Hydrolase</keyword>
<name>A0A6I4TBT6_9SPHN</name>
<evidence type="ECO:0000313" key="2">
    <source>
        <dbReference type="Proteomes" id="UP000439522"/>
    </source>
</evidence>
<dbReference type="InterPro" id="IPR007709">
    <property type="entry name" value="N-FG_amidohydro"/>
</dbReference>
<dbReference type="SUPFAM" id="SSF53187">
    <property type="entry name" value="Zn-dependent exopeptidases"/>
    <property type="match status" value="1"/>
</dbReference>
<dbReference type="Pfam" id="PF05013">
    <property type="entry name" value="FGase"/>
    <property type="match status" value="1"/>
</dbReference>
<evidence type="ECO:0000313" key="1">
    <source>
        <dbReference type="EMBL" id="MXO73868.1"/>
    </source>
</evidence>